<name>A0ABY0UVI4_9FLAO</name>
<dbReference type="EMBL" id="LT629754">
    <property type="protein sequence ID" value="SDT24458.1"/>
    <property type="molecule type" value="Genomic_DNA"/>
</dbReference>
<dbReference type="PROSITE" id="PS51257">
    <property type="entry name" value="PROKAR_LIPOPROTEIN"/>
    <property type="match status" value="1"/>
</dbReference>
<evidence type="ECO:0008006" key="3">
    <source>
        <dbReference type="Google" id="ProtNLM"/>
    </source>
</evidence>
<organism evidence="1 2">
    <name type="scientific">Maribacter dokdonensis</name>
    <dbReference type="NCBI Taxonomy" id="320912"/>
    <lineage>
        <taxon>Bacteria</taxon>
        <taxon>Pseudomonadati</taxon>
        <taxon>Bacteroidota</taxon>
        <taxon>Flavobacteriia</taxon>
        <taxon>Flavobacteriales</taxon>
        <taxon>Flavobacteriaceae</taxon>
        <taxon>Maribacter</taxon>
    </lineage>
</organism>
<proteinExistence type="predicted"/>
<dbReference type="Pfam" id="PF20113">
    <property type="entry name" value="DUF6503"/>
    <property type="match status" value="1"/>
</dbReference>
<evidence type="ECO:0000313" key="2">
    <source>
        <dbReference type="Proteomes" id="UP000199574"/>
    </source>
</evidence>
<keyword evidence="2" id="KW-1185">Reference proteome</keyword>
<accession>A0ABY0UVI4</accession>
<sequence>MISVKYIDMNKTVNAAFTLIFLIILSCKNGNDSGKNNGSLVDAASRITVESAEDIIKHAIKAHGGELYDTANYEFVFRDKMYMFNNKNGYTYRVNFKDSLGNRIEDNIVNGSFGRKVNDEPVHLSEKDSTVYSNALNSVIYFATLPHKLNDKAVHKESVGETVIKGEDYDVVRVTFGKDGGGTDYDDIFMYWVNKKSHYINYLAYSYSVNDGGVRFRSAYNPRTIDGIRFQDYINWEAPVGTPLKDLPALFEKDKLKELSRIETVDVRNLNATELPD</sequence>
<reference evidence="1 2" key="1">
    <citation type="submission" date="2016-10" db="EMBL/GenBank/DDBJ databases">
        <authorList>
            <person name="Varghese N."/>
            <person name="Submissions S."/>
        </authorList>
    </citation>
    <scope>NUCLEOTIDE SEQUENCE [LARGE SCALE GENOMIC DNA]</scope>
    <source>
        <strain evidence="1 2">MAR_2009_60</strain>
    </source>
</reference>
<gene>
    <name evidence="1" type="ORF">SAMN05192545_3136</name>
</gene>
<evidence type="ECO:0000313" key="1">
    <source>
        <dbReference type="EMBL" id="SDT24458.1"/>
    </source>
</evidence>
<dbReference type="Proteomes" id="UP000199574">
    <property type="component" value="Chromosome I"/>
</dbReference>
<protein>
    <recommendedName>
        <fullName evidence="3">Deoxyribose-phosphate aldolase</fullName>
    </recommendedName>
</protein>
<dbReference type="InterPro" id="IPR045444">
    <property type="entry name" value="DUF6503"/>
</dbReference>